<dbReference type="EMBL" id="KN832890">
    <property type="protein sequence ID" value="KIM94344.1"/>
    <property type="molecule type" value="Genomic_DNA"/>
</dbReference>
<proteinExistence type="predicted"/>
<accession>A0A0C3GSR9</accession>
<name>A0A0C3GSR9_OIDMZ</name>
<sequence length="54" mass="5694">MKFLAIPFAVLFLGSAVFAAPIKDNVGVAERDGEICCLGDGVFYEAAVEEGLTQ</sequence>
<dbReference type="HOGENOM" id="CLU_3050924_0_0_1"/>
<gene>
    <name evidence="2" type="ORF">OIDMADRAFT_184419</name>
</gene>
<organism evidence="2 3">
    <name type="scientific">Oidiodendron maius (strain Zn)</name>
    <dbReference type="NCBI Taxonomy" id="913774"/>
    <lineage>
        <taxon>Eukaryota</taxon>
        <taxon>Fungi</taxon>
        <taxon>Dikarya</taxon>
        <taxon>Ascomycota</taxon>
        <taxon>Pezizomycotina</taxon>
        <taxon>Leotiomycetes</taxon>
        <taxon>Leotiomycetes incertae sedis</taxon>
        <taxon>Myxotrichaceae</taxon>
        <taxon>Oidiodendron</taxon>
    </lineage>
</organism>
<keyword evidence="3" id="KW-1185">Reference proteome</keyword>
<dbReference type="AlphaFoldDB" id="A0A0C3GSR9"/>
<feature type="chain" id="PRO_5002174617" evidence="1">
    <location>
        <begin position="20"/>
        <end position="54"/>
    </location>
</feature>
<evidence type="ECO:0000313" key="2">
    <source>
        <dbReference type="EMBL" id="KIM94344.1"/>
    </source>
</evidence>
<reference evidence="3" key="2">
    <citation type="submission" date="2015-01" db="EMBL/GenBank/DDBJ databases">
        <title>Evolutionary Origins and Diversification of the Mycorrhizal Mutualists.</title>
        <authorList>
            <consortium name="DOE Joint Genome Institute"/>
            <consortium name="Mycorrhizal Genomics Consortium"/>
            <person name="Kohler A."/>
            <person name="Kuo A."/>
            <person name="Nagy L.G."/>
            <person name="Floudas D."/>
            <person name="Copeland A."/>
            <person name="Barry K.W."/>
            <person name="Cichocki N."/>
            <person name="Veneault-Fourrey C."/>
            <person name="LaButti K."/>
            <person name="Lindquist E.A."/>
            <person name="Lipzen A."/>
            <person name="Lundell T."/>
            <person name="Morin E."/>
            <person name="Murat C."/>
            <person name="Riley R."/>
            <person name="Ohm R."/>
            <person name="Sun H."/>
            <person name="Tunlid A."/>
            <person name="Henrissat B."/>
            <person name="Grigoriev I.V."/>
            <person name="Hibbett D.S."/>
            <person name="Martin F."/>
        </authorList>
    </citation>
    <scope>NUCLEOTIDE SEQUENCE [LARGE SCALE GENOMIC DNA]</scope>
    <source>
        <strain evidence="3">Zn</strain>
    </source>
</reference>
<dbReference type="InParanoid" id="A0A0C3GSR9"/>
<evidence type="ECO:0000313" key="3">
    <source>
        <dbReference type="Proteomes" id="UP000054321"/>
    </source>
</evidence>
<protein>
    <submittedName>
        <fullName evidence="2">Uncharacterized protein</fullName>
    </submittedName>
</protein>
<dbReference type="Proteomes" id="UP000054321">
    <property type="component" value="Unassembled WGS sequence"/>
</dbReference>
<evidence type="ECO:0000256" key="1">
    <source>
        <dbReference type="SAM" id="SignalP"/>
    </source>
</evidence>
<keyword evidence="1" id="KW-0732">Signal</keyword>
<reference evidence="2 3" key="1">
    <citation type="submission" date="2014-04" db="EMBL/GenBank/DDBJ databases">
        <authorList>
            <consortium name="DOE Joint Genome Institute"/>
            <person name="Kuo A."/>
            <person name="Martino E."/>
            <person name="Perotto S."/>
            <person name="Kohler A."/>
            <person name="Nagy L.G."/>
            <person name="Floudas D."/>
            <person name="Copeland A."/>
            <person name="Barry K.W."/>
            <person name="Cichocki N."/>
            <person name="Veneault-Fourrey C."/>
            <person name="LaButti K."/>
            <person name="Lindquist E.A."/>
            <person name="Lipzen A."/>
            <person name="Lundell T."/>
            <person name="Morin E."/>
            <person name="Murat C."/>
            <person name="Sun H."/>
            <person name="Tunlid A."/>
            <person name="Henrissat B."/>
            <person name="Grigoriev I.V."/>
            <person name="Hibbett D.S."/>
            <person name="Martin F."/>
            <person name="Nordberg H.P."/>
            <person name="Cantor M.N."/>
            <person name="Hua S.X."/>
        </authorList>
    </citation>
    <scope>NUCLEOTIDE SEQUENCE [LARGE SCALE GENOMIC DNA]</scope>
    <source>
        <strain evidence="2 3">Zn</strain>
    </source>
</reference>
<feature type="signal peptide" evidence="1">
    <location>
        <begin position="1"/>
        <end position="19"/>
    </location>
</feature>